<dbReference type="InterPro" id="IPR036264">
    <property type="entry name" value="Bact_exopeptidase_dim_dom"/>
</dbReference>
<dbReference type="InterPro" id="IPR002933">
    <property type="entry name" value="Peptidase_M20"/>
</dbReference>
<feature type="region of interest" description="Disordered" evidence="3">
    <location>
        <begin position="1"/>
        <end position="22"/>
    </location>
</feature>
<dbReference type="Pfam" id="PF01546">
    <property type="entry name" value="Peptidase_M20"/>
    <property type="match status" value="1"/>
</dbReference>
<evidence type="ECO:0000259" key="4">
    <source>
        <dbReference type="Pfam" id="PF07687"/>
    </source>
</evidence>
<dbReference type="FunFam" id="3.30.70.360:FF:000001">
    <property type="entry name" value="N-acetyldiaminopimelate deacetylase"/>
    <property type="match status" value="1"/>
</dbReference>
<sequence>MGVSNPPSGPQDPNTGSIPPALRGLDAALPELVALYRDLHAHPELSFEEHRTAAEIARHATAYGCDVTPGVGRTGVVAVLDNGAGPTVLLRADFDALPLAERTGLPYASRTEGVMHACGHDLHVTCLLGALKLLAAARGSWRGRIVAAFQPAEEIGEGAQAMVDDGVFERFGTPDVVLGQHVAPLPAGMVACHAGEAFAATDSLKVVMYGKGAHGSRPETSVDPVVMAAATVLRLQTVVSREVPAGETAVLTVGALRAGTVDNVIPDEAELRLSIRSYKEDVRARMRAAVERIVRGEAWVAGATREPEFTQLDAFPVLVNDEAAVARTMAAIGAVVGDGQVIDPGPVTGSEDVGIFGTAAKAPVCYWLFGGCDPETYAAAQAAGTVDSDIPSNHSPRFAPVPEPAVTTGVTALTTAALEWLGRPPE</sequence>
<evidence type="ECO:0000256" key="2">
    <source>
        <dbReference type="PIRSR" id="PIRSR005962-1"/>
    </source>
</evidence>
<dbReference type="InterPro" id="IPR017439">
    <property type="entry name" value="Amidohydrolase"/>
</dbReference>
<protein>
    <submittedName>
        <fullName evidence="5">Amidohydrolase</fullName>
    </submittedName>
</protein>
<dbReference type="Gene3D" id="3.40.630.10">
    <property type="entry name" value="Zn peptidases"/>
    <property type="match status" value="1"/>
</dbReference>
<dbReference type="NCBIfam" id="TIGR01891">
    <property type="entry name" value="amidohydrolases"/>
    <property type="match status" value="1"/>
</dbReference>
<feature type="domain" description="Peptidase M20 dimerisation" evidence="4">
    <location>
        <begin position="203"/>
        <end position="295"/>
    </location>
</feature>
<dbReference type="InterPro" id="IPR011650">
    <property type="entry name" value="Peptidase_M20_dimer"/>
</dbReference>
<organism evidence="5 6">
    <name type="scientific">Streptomyces alboflavus</name>
    <dbReference type="NCBI Taxonomy" id="67267"/>
    <lineage>
        <taxon>Bacteria</taxon>
        <taxon>Bacillati</taxon>
        <taxon>Actinomycetota</taxon>
        <taxon>Actinomycetes</taxon>
        <taxon>Kitasatosporales</taxon>
        <taxon>Streptomycetaceae</taxon>
        <taxon>Streptomyces</taxon>
    </lineage>
</organism>
<evidence type="ECO:0000256" key="3">
    <source>
        <dbReference type="SAM" id="MobiDB-lite"/>
    </source>
</evidence>
<dbReference type="PANTHER" id="PTHR11014">
    <property type="entry name" value="PEPTIDASE M20 FAMILY MEMBER"/>
    <property type="match status" value="1"/>
</dbReference>
<dbReference type="RefSeq" id="WP_087882804.1">
    <property type="nucleotide sequence ID" value="NZ_CP021748.1"/>
</dbReference>
<dbReference type="OrthoDB" id="9777385at2"/>
<comment type="cofactor">
    <cofactor evidence="2">
        <name>Mn(2+)</name>
        <dbReference type="ChEBI" id="CHEBI:29035"/>
    </cofactor>
    <text evidence="2">The Mn(2+) ion enhances activity.</text>
</comment>
<proteinExistence type="predicted"/>
<dbReference type="Proteomes" id="UP000195880">
    <property type="component" value="Chromosome"/>
</dbReference>
<dbReference type="PIRSF" id="PIRSF005962">
    <property type="entry name" value="Pept_M20D_amidohydro"/>
    <property type="match status" value="1"/>
</dbReference>
<dbReference type="GO" id="GO:0050118">
    <property type="term" value="F:N-acetyldiaminopimelate deacetylase activity"/>
    <property type="evidence" value="ECO:0007669"/>
    <property type="project" value="UniProtKB-ARBA"/>
</dbReference>
<accession>A0A1Z1W4J7</accession>
<name>A0A1Z1W4J7_9ACTN</name>
<dbReference type="AlphaFoldDB" id="A0A1Z1W4J7"/>
<dbReference type="EMBL" id="CP021748">
    <property type="protein sequence ID" value="ARX81334.1"/>
    <property type="molecule type" value="Genomic_DNA"/>
</dbReference>
<feature type="binding site" evidence="2">
    <location>
        <position position="118"/>
    </location>
    <ligand>
        <name>Mn(2+)</name>
        <dbReference type="ChEBI" id="CHEBI:29035"/>
        <label>2</label>
    </ligand>
</feature>
<evidence type="ECO:0000256" key="1">
    <source>
        <dbReference type="ARBA" id="ARBA00022801"/>
    </source>
</evidence>
<gene>
    <name evidence="5" type="primary">hipO</name>
    <name evidence="5" type="ORF">SMD44_00732</name>
</gene>
<dbReference type="Gene3D" id="3.30.70.360">
    <property type="match status" value="1"/>
</dbReference>
<feature type="binding site" evidence="2">
    <location>
        <position position="120"/>
    </location>
    <ligand>
        <name>Mn(2+)</name>
        <dbReference type="ChEBI" id="CHEBI:29035"/>
        <label>2</label>
    </ligand>
</feature>
<dbReference type="KEGG" id="salf:SMD44_00732"/>
<keyword evidence="2" id="KW-0479">Metal-binding</keyword>
<evidence type="ECO:0000313" key="6">
    <source>
        <dbReference type="Proteomes" id="UP000195880"/>
    </source>
</evidence>
<reference evidence="5 6" key="1">
    <citation type="submission" date="2017-05" db="EMBL/GenBank/DDBJ databases">
        <title>Streptomyces alboflavus Genome sequencing and assembly.</title>
        <authorList>
            <person name="Wang Y."/>
            <person name="Du B."/>
            <person name="Ding Y."/>
            <person name="Liu H."/>
            <person name="Hou Q."/>
            <person name="Liu K."/>
            <person name="Wang C."/>
            <person name="Yao L."/>
        </authorList>
    </citation>
    <scope>NUCLEOTIDE SEQUENCE [LARGE SCALE GENOMIC DNA]</scope>
    <source>
        <strain evidence="5 6">MDJK44</strain>
    </source>
</reference>
<feature type="binding site" evidence="2">
    <location>
        <position position="394"/>
    </location>
    <ligand>
        <name>Mn(2+)</name>
        <dbReference type="ChEBI" id="CHEBI:29035"/>
        <label>2</label>
    </ligand>
</feature>
<keyword evidence="2" id="KW-0464">Manganese</keyword>
<feature type="binding site" evidence="2">
    <location>
        <position position="181"/>
    </location>
    <ligand>
        <name>Mn(2+)</name>
        <dbReference type="ChEBI" id="CHEBI:29035"/>
        <label>2</label>
    </ligand>
</feature>
<dbReference type="STRING" id="67267.GCA_000716675_02673"/>
<keyword evidence="6" id="KW-1185">Reference proteome</keyword>
<dbReference type="SUPFAM" id="SSF53187">
    <property type="entry name" value="Zn-dependent exopeptidases"/>
    <property type="match status" value="1"/>
</dbReference>
<dbReference type="Pfam" id="PF07687">
    <property type="entry name" value="M20_dimer"/>
    <property type="match status" value="1"/>
</dbReference>
<dbReference type="GO" id="GO:0019877">
    <property type="term" value="P:diaminopimelate biosynthetic process"/>
    <property type="evidence" value="ECO:0007669"/>
    <property type="project" value="UniProtKB-ARBA"/>
</dbReference>
<dbReference type="GO" id="GO:0046872">
    <property type="term" value="F:metal ion binding"/>
    <property type="evidence" value="ECO:0007669"/>
    <property type="project" value="UniProtKB-KW"/>
</dbReference>
<dbReference type="eggNOG" id="COG1473">
    <property type="taxonomic scope" value="Bacteria"/>
</dbReference>
<keyword evidence="1 5" id="KW-0378">Hydrolase</keyword>
<dbReference type="PANTHER" id="PTHR11014:SF63">
    <property type="entry name" value="METALLOPEPTIDASE, PUTATIVE (AFU_ORTHOLOGUE AFUA_6G09600)-RELATED"/>
    <property type="match status" value="1"/>
</dbReference>
<dbReference type="SUPFAM" id="SSF55031">
    <property type="entry name" value="Bacterial exopeptidase dimerisation domain"/>
    <property type="match status" value="1"/>
</dbReference>
<evidence type="ECO:0000313" key="5">
    <source>
        <dbReference type="EMBL" id="ARX81334.1"/>
    </source>
</evidence>
<feature type="binding site" evidence="2">
    <location>
        <position position="154"/>
    </location>
    <ligand>
        <name>Mn(2+)</name>
        <dbReference type="ChEBI" id="CHEBI:29035"/>
        <label>2</label>
    </ligand>
</feature>